<sequence length="431" mass="46588">MAGISDPAAISTGFAFCWRWMFAVHAILEARAGSFALEVDMSAIDLTKYKLTFDDEFNTRSISQTGNGTTWADIRPQWRYDANSDIGFGHSSFVDPSSGYDPFKVSNGVLTITAVPDRTASGIPGSWESGLITTQGHFSQTYGYFEMRADFSNLAGAWEAFWLLPDHVIADPNKAGHWQELDVVENYGSFEKGVYSGIHTTDAAPNVNWQQNLQVYSGLAQPTGFHTYGLDWNADTIGFYVDGQLMGTKATPSDMHGPMYLLANLATQNDPHNNADITKAPISEQIDYIRVYSHLPATTPPVTVTPPAGGTPTASATIGAGADKLVLLISEDAYLGDAQYRVTVDGKQIGGVQTAHSHHGSGQSDHLLVQGDWDKGSHDVSVTFLNDAWAGTTTTDRNLYLDGATYDGADVAGAEHALMGVSAFHFHVFDI</sequence>
<dbReference type="PANTHER" id="PTHR10963:SF55">
    <property type="entry name" value="GLYCOSIDE HYDROLASE FAMILY 16 PROTEIN"/>
    <property type="match status" value="1"/>
</dbReference>
<dbReference type="eggNOG" id="COG2273">
    <property type="taxonomic scope" value="Bacteria"/>
</dbReference>
<evidence type="ECO:0000259" key="2">
    <source>
        <dbReference type="PROSITE" id="PS51762"/>
    </source>
</evidence>
<dbReference type="Pfam" id="PF00722">
    <property type="entry name" value="Glyco_hydro_16"/>
    <property type="match status" value="1"/>
</dbReference>
<evidence type="ECO:0000313" key="4">
    <source>
        <dbReference type="Proteomes" id="UP000001600"/>
    </source>
</evidence>
<accession>B9JLX7</accession>
<dbReference type="GO" id="GO:0005975">
    <property type="term" value="P:carbohydrate metabolic process"/>
    <property type="evidence" value="ECO:0007669"/>
    <property type="project" value="InterPro"/>
</dbReference>
<organism evidence="3 4">
    <name type="scientific">Rhizobium rhizogenes (strain K84 / ATCC BAA-868)</name>
    <name type="common">Agrobacterium radiobacter</name>
    <dbReference type="NCBI Taxonomy" id="311403"/>
    <lineage>
        <taxon>Bacteria</taxon>
        <taxon>Pseudomonadati</taxon>
        <taxon>Pseudomonadota</taxon>
        <taxon>Alphaproteobacteria</taxon>
        <taxon>Hyphomicrobiales</taxon>
        <taxon>Rhizobiaceae</taxon>
        <taxon>Rhizobium/Agrobacterium group</taxon>
        <taxon>Rhizobium</taxon>
    </lineage>
</organism>
<dbReference type="CAZy" id="GH16">
    <property type="family name" value="Glycoside Hydrolase Family 16"/>
</dbReference>
<evidence type="ECO:0000313" key="3">
    <source>
        <dbReference type="EMBL" id="ACM28691.1"/>
    </source>
</evidence>
<dbReference type="eggNOG" id="COG5549">
    <property type="taxonomic scope" value="Bacteria"/>
</dbReference>
<dbReference type="PANTHER" id="PTHR10963">
    <property type="entry name" value="GLYCOSYL HYDROLASE-RELATED"/>
    <property type="match status" value="1"/>
</dbReference>
<dbReference type="Gene3D" id="2.60.120.200">
    <property type="match status" value="1"/>
</dbReference>
<dbReference type="KEGG" id="ara:Arad_7121"/>
<comment type="similarity">
    <text evidence="1">Belongs to the glycosyl hydrolase 16 family.</text>
</comment>
<dbReference type="PROSITE" id="PS51762">
    <property type="entry name" value="GH16_2"/>
    <property type="match status" value="1"/>
</dbReference>
<evidence type="ECO:0000256" key="1">
    <source>
        <dbReference type="ARBA" id="ARBA00006865"/>
    </source>
</evidence>
<dbReference type="AlphaFoldDB" id="B9JLX7"/>
<reference evidence="3 4" key="1">
    <citation type="journal article" date="2009" name="J. Bacteriol.">
        <title>Genome sequences of three Agrobacterium biovars help elucidate the evolution of multichromosome genomes in bacteria.</title>
        <authorList>
            <person name="Slater S.C."/>
            <person name="Goldman B.S."/>
            <person name="Goodner B."/>
            <person name="Setubal J.C."/>
            <person name="Farrand S.K."/>
            <person name="Nester E.W."/>
            <person name="Burr T.J."/>
            <person name="Banta L."/>
            <person name="Dickerman A.W."/>
            <person name="Paulsen I."/>
            <person name="Otten L."/>
            <person name="Suen G."/>
            <person name="Welch R."/>
            <person name="Almeida N.F."/>
            <person name="Arnold F."/>
            <person name="Burton O.T."/>
            <person name="Du Z."/>
            <person name="Ewing A."/>
            <person name="Godsy E."/>
            <person name="Heisel S."/>
            <person name="Houmiel K.L."/>
            <person name="Jhaveri J."/>
            <person name="Lu J."/>
            <person name="Miller N.M."/>
            <person name="Norton S."/>
            <person name="Chen Q."/>
            <person name="Phoolcharoen W."/>
            <person name="Ohlin V."/>
            <person name="Ondrusek D."/>
            <person name="Pride N."/>
            <person name="Stricklin S.L."/>
            <person name="Sun J."/>
            <person name="Wheeler C."/>
            <person name="Wilson L."/>
            <person name="Zhu H."/>
            <person name="Wood D.W."/>
        </authorList>
    </citation>
    <scope>NUCLEOTIDE SEQUENCE [LARGE SCALE GENOMIC DNA]</scope>
    <source>
        <strain evidence="4">K84 / ATCC BAA-868</strain>
    </source>
</reference>
<dbReference type="Pfam" id="PF16841">
    <property type="entry name" value="CBM60"/>
    <property type="match status" value="1"/>
</dbReference>
<dbReference type="EMBL" id="CP000629">
    <property type="protein sequence ID" value="ACM28691.1"/>
    <property type="molecule type" value="Genomic_DNA"/>
</dbReference>
<dbReference type="InterPro" id="IPR000757">
    <property type="entry name" value="Beta-glucanase-like"/>
</dbReference>
<dbReference type="Gene3D" id="2.60.60.40">
    <property type="match status" value="1"/>
</dbReference>
<dbReference type="InterPro" id="IPR050546">
    <property type="entry name" value="Glycosyl_Hydrlase_16"/>
</dbReference>
<name>B9JLX7_RHIR8</name>
<dbReference type="HOGENOM" id="CLU_037313_0_0_5"/>
<dbReference type="STRING" id="311403.Arad_7121"/>
<dbReference type="Proteomes" id="UP000001600">
    <property type="component" value="Chromosome 2"/>
</dbReference>
<proteinExistence type="inferred from homology"/>
<protein>
    <submittedName>
        <fullName evidence="3">Endo-1,3-1,4-beta-glycanase protein</fullName>
    </submittedName>
</protein>
<dbReference type="GO" id="GO:0004553">
    <property type="term" value="F:hydrolase activity, hydrolyzing O-glycosyl compounds"/>
    <property type="evidence" value="ECO:0007669"/>
    <property type="project" value="InterPro"/>
</dbReference>
<dbReference type="SUPFAM" id="SSF49899">
    <property type="entry name" value="Concanavalin A-like lectins/glucanases"/>
    <property type="match status" value="1"/>
</dbReference>
<dbReference type="CDD" id="cd08023">
    <property type="entry name" value="GH16_laminarinase_like"/>
    <property type="match status" value="1"/>
</dbReference>
<gene>
    <name evidence="3" type="primary">exsH</name>
    <name evidence="3" type="ordered locus">Arad_7121</name>
</gene>
<dbReference type="InterPro" id="IPR031768">
    <property type="entry name" value="CBM60_xylan-bd"/>
</dbReference>
<dbReference type="InterPro" id="IPR013320">
    <property type="entry name" value="ConA-like_dom_sf"/>
</dbReference>
<feature type="domain" description="GH16" evidence="2">
    <location>
        <begin position="39"/>
        <end position="297"/>
    </location>
</feature>